<dbReference type="PANTHER" id="PTHR31342">
    <property type="entry name" value="PROTEIN CHUP1, CHLOROPLASTIC"/>
    <property type="match status" value="1"/>
</dbReference>
<keyword evidence="3" id="KW-1185">Reference proteome</keyword>
<accession>A0AAD9U1D4</accession>
<dbReference type="AlphaFoldDB" id="A0AAD9U1D4"/>
<evidence type="ECO:0000313" key="2">
    <source>
        <dbReference type="EMBL" id="KAK2645559.1"/>
    </source>
</evidence>
<dbReference type="PANTHER" id="PTHR31342:SF43">
    <property type="entry name" value="F11A17.16"/>
    <property type="match status" value="1"/>
</dbReference>
<dbReference type="EMBL" id="JANJYI010000006">
    <property type="protein sequence ID" value="KAK2645559.1"/>
    <property type="molecule type" value="Genomic_DNA"/>
</dbReference>
<proteinExistence type="predicted"/>
<comment type="caution">
    <text evidence="2">The sequence shown here is derived from an EMBL/GenBank/DDBJ whole genome shotgun (WGS) entry which is preliminary data.</text>
</comment>
<gene>
    <name evidence="2" type="ORF">Ddye_020754</name>
</gene>
<dbReference type="GO" id="GO:0055028">
    <property type="term" value="C:cortical microtubule"/>
    <property type="evidence" value="ECO:0007669"/>
    <property type="project" value="TreeGrafter"/>
</dbReference>
<dbReference type="Proteomes" id="UP001280121">
    <property type="component" value="Unassembled WGS sequence"/>
</dbReference>
<organism evidence="2 3">
    <name type="scientific">Dipteronia dyeriana</name>
    <dbReference type="NCBI Taxonomy" id="168575"/>
    <lineage>
        <taxon>Eukaryota</taxon>
        <taxon>Viridiplantae</taxon>
        <taxon>Streptophyta</taxon>
        <taxon>Embryophyta</taxon>
        <taxon>Tracheophyta</taxon>
        <taxon>Spermatophyta</taxon>
        <taxon>Magnoliopsida</taxon>
        <taxon>eudicotyledons</taxon>
        <taxon>Gunneridae</taxon>
        <taxon>Pentapetalae</taxon>
        <taxon>rosids</taxon>
        <taxon>malvids</taxon>
        <taxon>Sapindales</taxon>
        <taxon>Sapindaceae</taxon>
        <taxon>Hippocastanoideae</taxon>
        <taxon>Acereae</taxon>
        <taxon>Dipteronia</taxon>
    </lineage>
</organism>
<dbReference type="GO" id="GO:0072699">
    <property type="term" value="P:protein localization to cortical microtubule cytoskeleton"/>
    <property type="evidence" value="ECO:0007669"/>
    <property type="project" value="TreeGrafter"/>
</dbReference>
<evidence type="ECO:0000256" key="1">
    <source>
        <dbReference type="ARBA" id="ARBA00023054"/>
    </source>
</evidence>
<sequence>MRKDHQCPVNRDKPTTFSAHNSIVGEIQNRSAHLLAIKADNETKGDFINSIIQKVLAAAYTDIEDVLQFMDWLDGELSSLVDERAVLKHFNWPERKDDAMRETAIEY</sequence>
<keyword evidence="1" id="KW-0175">Coiled coil</keyword>
<evidence type="ECO:0000313" key="3">
    <source>
        <dbReference type="Proteomes" id="UP001280121"/>
    </source>
</evidence>
<dbReference type="InterPro" id="IPR040265">
    <property type="entry name" value="CHUP1/IPGA1-like"/>
</dbReference>
<protein>
    <submittedName>
        <fullName evidence="2">Uncharacterized protein</fullName>
    </submittedName>
</protein>
<name>A0AAD9U1D4_9ROSI</name>
<reference evidence="2" key="1">
    <citation type="journal article" date="2023" name="Plant J.">
        <title>Genome sequences and population genomics provide insights into the demographic history, inbreeding, and mutation load of two 'living fossil' tree species of Dipteronia.</title>
        <authorList>
            <person name="Feng Y."/>
            <person name="Comes H.P."/>
            <person name="Chen J."/>
            <person name="Zhu S."/>
            <person name="Lu R."/>
            <person name="Zhang X."/>
            <person name="Li P."/>
            <person name="Qiu J."/>
            <person name="Olsen K.M."/>
            <person name="Qiu Y."/>
        </authorList>
    </citation>
    <scope>NUCLEOTIDE SEQUENCE</scope>
    <source>
        <strain evidence="2">KIB01</strain>
    </source>
</reference>